<feature type="compositionally biased region" description="Polar residues" evidence="1">
    <location>
        <begin position="11"/>
        <end position="20"/>
    </location>
</feature>
<dbReference type="Proteomes" id="UP000789572">
    <property type="component" value="Unassembled WGS sequence"/>
</dbReference>
<evidence type="ECO:0000313" key="3">
    <source>
        <dbReference type="Proteomes" id="UP000789572"/>
    </source>
</evidence>
<comment type="caution">
    <text evidence="2">The sequence shown here is derived from an EMBL/GenBank/DDBJ whole genome shotgun (WGS) entry which is preliminary data.</text>
</comment>
<organism evidence="2 3">
    <name type="scientific">Paraglomus occultum</name>
    <dbReference type="NCBI Taxonomy" id="144539"/>
    <lineage>
        <taxon>Eukaryota</taxon>
        <taxon>Fungi</taxon>
        <taxon>Fungi incertae sedis</taxon>
        <taxon>Mucoromycota</taxon>
        <taxon>Glomeromycotina</taxon>
        <taxon>Glomeromycetes</taxon>
        <taxon>Paraglomerales</taxon>
        <taxon>Paraglomeraceae</taxon>
        <taxon>Paraglomus</taxon>
    </lineage>
</organism>
<feature type="compositionally biased region" description="Polar residues" evidence="1">
    <location>
        <begin position="50"/>
        <end position="64"/>
    </location>
</feature>
<reference evidence="2" key="1">
    <citation type="submission" date="2021-06" db="EMBL/GenBank/DDBJ databases">
        <authorList>
            <person name="Kallberg Y."/>
            <person name="Tangrot J."/>
            <person name="Rosling A."/>
        </authorList>
    </citation>
    <scope>NUCLEOTIDE SEQUENCE</scope>
    <source>
        <strain evidence="2">IA702</strain>
    </source>
</reference>
<feature type="non-terminal residue" evidence="2">
    <location>
        <position position="1"/>
    </location>
</feature>
<keyword evidence="3" id="KW-1185">Reference proteome</keyword>
<proteinExistence type="predicted"/>
<dbReference type="AlphaFoldDB" id="A0A9N9H705"/>
<gene>
    <name evidence="2" type="ORF">POCULU_LOCUS10316</name>
</gene>
<protein>
    <submittedName>
        <fullName evidence="2">11128_t:CDS:1</fullName>
    </submittedName>
</protein>
<accession>A0A9N9H705</accession>
<evidence type="ECO:0000313" key="2">
    <source>
        <dbReference type="EMBL" id="CAG8658197.1"/>
    </source>
</evidence>
<sequence>KRSQLYEFIDRTSSTQQTTMPLKRPKTMTTVKSVESISTPDNSSEDSKSRGQISANNSEKNTAI</sequence>
<dbReference type="EMBL" id="CAJVPJ010005050">
    <property type="protein sequence ID" value="CAG8658197.1"/>
    <property type="molecule type" value="Genomic_DNA"/>
</dbReference>
<feature type="region of interest" description="Disordered" evidence="1">
    <location>
        <begin position="1"/>
        <end position="64"/>
    </location>
</feature>
<name>A0A9N9H705_9GLOM</name>
<feature type="compositionally biased region" description="Polar residues" evidence="1">
    <location>
        <begin position="27"/>
        <end position="42"/>
    </location>
</feature>
<evidence type="ECO:0000256" key="1">
    <source>
        <dbReference type="SAM" id="MobiDB-lite"/>
    </source>
</evidence>